<dbReference type="GO" id="GO:0046873">
    <property type="term" value="F:metal ion transmembrane transporter activity"/>
    <property type="evidence" value="ECO:0007669"/>
    <property type="project" value="InterPro"/>
</dbReference>
<dbReference type="Pfam" id="PF02535">
    <property type="entry name" value="Zip"/>
    <property type="match status" value="1"/>
</dbReference>
<dbReference type="GO" id="GO:0016020">
    <property type="term" value="C:membrane"/>
    <property type="evidence" value="ECO:0007669"/>
    <property type="project" value="UniProtKB-SubCell"/>
</dbReference>
<dbReference type="RefSeq" id="WP_013054312.1">
    <property type="nucleotide sequence ID" value="NC_014014.1"/>
</dbReference>
<evidence type="ECO:0000313" key="7">
    <source>
        <dbReference type="Proteomes" id="UP000001845"/>
    </source>
</evidence>
<feature type="transmembrane region" description="Helical" evidence="5">
    <location>
        <begin position="18"/>
        <end position="40"/>
    </location>
</feature>
<dbReference type="AlphaFoldDB" id="D5E5X9"/>
<dbReference type="KEGG" id="mcd:MCRO_0553"/>
<dbReference type="EMBL" id="CP001991">
    <property type="protein sequence ID" value="ADE19535.1"/>
    <property type="molecule type" value="Genomic_DNA"/>
</dbReference>
<feature type="transmembrane region" description="Helical" evidence="5">
    <location>
        <begin position="279"/>
        <end position="299"/>
    </location>
</feature>
<feature type="transmembrane region" description="Helical" evidence="5">
    <location>
        <begin position="246"/>
        <end position="267"/>
    </location>
</feature>
<organism evidence="6 7">
    <name type="scientific">Mycoplasma crocodyli (strain ATCC 51981 / MP145)</name>
    <dbReference type="NCBI Taxonomy" id="512564"/>
    <lineage>
        <taxon>Bacteria</taxon>
        <taxon>Bacillati</taxon>
        <taxon>Mycoplasmatota</taxon>
        <taxon>Mollicutes</taxon>
        <taxon>Mycoplasmataceae</taxon>
        <taxon>Mycoplasma</taxon>
    </lineage>
</organism>
<evidence type="ECO:0000256" key="3">
    <source>
        <dbReference type="ARBA" id="ARBA00022989"/>
    </source>
</evidence>
<evidence type="ECO:0000256" key="5">
    <source>
        <dbReference type="SAM" id="Phobius"/>
    </source>
</evidence>
<gene>
    <name evidence="6" type="ordered locus">MCRO_0553</name>
</gene>
<reference evidence="6 7" key="3">
    <citation type="journal article" date="2011" name="J. Bacteriol.">
        <title>Genome sequences of Mycoplasma alligatoris A21JP2T and Mycoplasma crocodyli MP145T.</title>
        <authorList>
            <person name="Brown D.R."/>
            <person name="Farmerie W.G."/>
            <person name="May M."/>
            <person name="Benders G.A."/>
            <person name="Durkin A.S."/>
            <person name="Hlavinka K."/>
            <person name="Hostetler J."/>
            <person name="Jackson J."/>
            <person name="Johnson J."/>
            <person name="Miller R.H."/>
            <person name="Paralanov V."/>
            <person name="Radune D."/>
            <person name="Szczypinski B."/>
            <person name="Glass J.I."/>
        </authorList>
    </citation>
    <scope>NUCLEOTIDE SEQUENCE [LARGE SCALE GENOMIC DNA]</scope>
    <source>
        <strain evidence="7">ATCC 51981 / MP145</strain>
    </source>
</reference>
<feature type="transmembrane region" description="Helical" evidence="5">
    <location>
        <begin position="311"/>
        <end position="333"/>
    </location>
</feature>
<feature type="transmembrane region" description="Helical" evidence="5">
    <location>
        <begin position="212"/>
        <end position="234"/>
    </location>
</feature>
<dbReference type="STRING" id="512564.MCRO_0553"/>
<keyword evidence="3 5" id="KW-1133">Transmembrane helix</keyword>
<reference evidence="7" key="1">
    <citation type="submission" date="2010-03" db="EMBL/GenBank/DDBJ databases">
        <title>The complete genome of Mycoplasma crocodyli MP145.</title>
        <authorList>
            <person name="Glass J.I."/>
            <person name="Durkin A.S."/>
            <person name="Hostetler J."/>
            <person name="Jackson J."/>
            <person name="Johnson J."/>
            <person name="May M.A."/>
            <person name="Paralanov V."/>
            <person name="Radune D."/>
            <person name="Szczypinski B."/>
            <person name="Brown D.R."/>
        </authorList>
    </citation>
    <scope>NUCLEOTIDE SEQUENCE [LARGE SCALE GENOMIC DNA]</scope>
    <source>
        <strain evidence="7">ATCC 51981 / MP145</strain>
    </source>
</reference>
<accession>D5E5X9</accession>
<dbReference type="InterPro" id="IPR003689">
    <property type="entry name" value="ZIP"/>
</dbReference>
<keyword evidence="7" id="KW-1185">Reference proteome</keyword>
<evidence type="ECO:0000256" key="4">
    <source>
        <dbReference type="ARBA" id="ARBA00023136"/>
    </source>
</evidence>
<name>D5E5X9_MYCCM</name>
<evidence type="ECO:0000256" key="1">
    <source>
        <dbReference type="ARBA" id="ARBA00004141"/>
    </source>
</evidence>
<dbReference type="HOGENOM" id="CLU_065559_0_0_14"/>
<feature type="transmembrane region" description="Helical" evidence="5">
    <location>
        <begin position="52"/>
        <end position="71"/>
    </location>
</feature>
<evidence type="ECO:0000313" key="6">
    <source>
        <dbReference type="EMBL" id="ADE19535.1"/>
    </source>
</evidence>
<keyword evidence="4 5" id="KW-0472">Membrane</keyword>
<proteinExistence type="predicted"/>
<evidence type="ECO:0000256" key="2">
    <source>
        <dbReference type="ARBA" id="ARBA00022692"/>
    </source>
</evidence>
<feature type="transmembrane region" description="Helical" evidence="5">
    <location>
        <begin position="181"/>
        <end position="200"/>
    </location>
</feature>
<sequence length="338" mass="38771">MDLQYIKFLIGNDYLSKFLLVITFLAIILAIPILISLAFPLFKSTLSRKWKIYLYAFSTGFFTVLALFGFMRESLEISSLYSAKTFGANSYNKIYLVNIGVVAGGAFIGLVFAFGIKFLISYKINKKLLQSRKMSIFVHQHDEGTDHVHTHEHPDYVFNRNDSLESAEEALTKKTEGKLKLIALLLILTHRLPEGFILGYNLNLLFEGKANGLTIAFIVSLILHLIPEELIFYYRLRDAGFGRWKALGFSIGFLMLFLPFMLLGIYFGSSINDHWWLRGMMQSTIGGIFVFTALVEFFPEFYHYNLEKKRWYKVILSLLIGILFSIFVLSFHVHGQGI</sequence>
<protein>
    <submittedName>
        <fullName evidence="6">Metal cation transporter, ZIP family</fullName>
    </submittedName>
</protein>
<dbReference type="eggNOG" id="COG0428">
    <property type="taxonomic scope" value="Bacteria"/>
</dbReference>
<dbReference type="OrthoDB" id="400752at2"/>
<keyword evidence="2 5" id="KW-0812">Transmembrane</keyword>
<feature type="transmembrane region" description="Helical" evidence="5">
    <location>
        <begin position="94"/>
        <end position="120"/>
    </location>
</feature>
<comment type="subcellular location">
    <subcellularLocation>
        <location evidence="1">Membrane</location>
        <topology evidence="1">Multi-pass membrane protein</topology>
    </subcellularLocation>
</comment>
<reference key="2">
    <citation type="submission" date="2010-03" db="EMBL/GenBank/DDBJ databases">
        <authorList>
            <person name="Ma Z."/>
            <person name="Wang X."/>
            <person name="Liu H."/>
        </authorList>
    </citation>
    <scope>NUCLEOTIDE SEQUENCE</scope>
    <source>
        <strain>MP145</strain>
    </source>
</reference>
<dbReference type="Proteomes" id="UP000001845">
    <property type="component" value="Chromosome"/>
</dbReference>